<evidence type="ECO:0008006" key="2">
    <source>
        <dbReference type="Google" id="ProtNLM"/>
    </source>
</evidence>
<proteinExistence type="predicted"/>
<name>A0A3P3XUA6_9SPIR</name>
<dbReference type="AlphaFoldDB" id="A0A3P3XUA6"/>
<dbReference type="EMBL" id="FWDO01000007">
    <property type="protein sequence ID" value="SLM19866.1"/>
    <property type="molecule type" value="Genomic_DNA"/>
</dbReference>
<organism evidence="1">
    <name type="scientific">uncultured spirochete</name>
    <dbReference type="NCBI Taxonomy" id="156406"/>
    <lineage>
        <taxon>Bacteria</taxon>
        <taxon>Pseudomonadati</taxon>
        <taxon>Spirochaetota</taxon>
        <taxon>Spirochaetia</taxon>
        <taxon>Spirochaetales</taxon>
        <taxon>environmental samples</taxon>
    </lineage>
</organism>
<accession>A0A3P3XUA6</accession>
<evidence type="ECO:0000313" key="1">
    <source>
        <dbReference type="EMBL" id="SLM19866.1"/>
    </source>
</evidence>
<sequence length="267" mass="30170">MAMRIESVREKASGTLEVAVSGGLMFNFDAKDLQMLGCSFDRGTRTLMAADRTAVTLVGDESFDEGAVSVLDRLNALHKARKDALSIVSRAEQASKQLYEKLLKRGYEPEIARTCLLWMCTERYVDDRRYVTLLLQSHLVRRGQGPDRIKTIAWPRVGLFENPKLILADGFAALEEDSMQEAIRKNTANILRRTRTFSRANRGFGRNLCRSSNARGMSGDDSEIEPKNLSFAERRSLLRARLRNEGFPSKSVEKFLESWEIEENGKG</sequence>
<protein>
    <recommendedName>
        <fullName evidence="2">Regulatory protein RecX</fullName>
    </recommendedName>
</protein>
<reference evidence="1" key="1">
    <citation type="submission" date="2017-02" db="EMBL/GenBank/DDBJ databases">
        <authorList>
            <person name="Regsiter A."/>
            <person name="William W."/>
        </authorList>
    </citation>
    <scope>NUCLEOTIDE SEQUENCE</scope>
    <source>
        <strain evidence="1">BdmA 4</strain>
    </source>
</reference>
<gene>
    <name evidence="1" type="ORF">SPIRO4BDMA_70290</name>
</gene>